<protein>
    <submittedName>
        <fullName evidence="1">Uncharacterized protein</fullName>
    </submittedName>
</protein>
<dbReference type="AlphaFoldDB" id="A0A0A9GXX3"/>
<name>A0A0A9GXX3_ARUDO</name>
<proteinExistence type="predicted"/>
<dbReference type="EMBL" id="GBRH01170460">
    <property type="protein sequence ID" value="JAE27436.1"/>
    <property type="molecule type" value="Transcribed_RNA"/>
</dbReference>
<reference evidence="1" key="1">
    <citation type="submission" date="2014-09" db="EMBL/GenBank/DDBJ databases">
        <authorList>
            <person name="Magalhaes I.L.F."/>
            <person name="Oliveira U."/>
            <person name="Santos F.R."/>
            <person name="Vidigal T.H.D.A."/>
            <person name="Brescovit A.D."/>
            <person name="Santos A.J."/>
        </authorList>
    </citation>
    <scope>NUCLEOTIDE SEQUENCE</scope>
    <source>
        <tissue evidence="1">Shoot tissue taken approximately 20 cm above the soil surface</tissue>
    </source>
</reference>
<sequence length="21" mass="2545">MSVYISFTPVFFANFYLGRVW</sequence>
<accession>A0A0A9GXX3</accession>
<organism evidence="1">
    <name type="scientific">Arundo donax</name>
    <name type="common">Giant reed</name>
    <name type="synonym">Donax arundinaceus</name>
    <dbReference type="NCBI Taxonomy" id="35708"/>
    <lineage>
        <taxon>Eukaryota</taxon>
        <taxon>Viridiplantae</taxon>
        <taxon>Streptophyta</taxon>
        <taxon>Embryophyta</taxon>
        <taxon>Tracheophyta</taxon>
        <taxon>Spermatophyta</taxon>
        <taxon>Magnoliopsida</taxon>
        <taxon>Liliopsida</taxon>
        <taxon>Poales</taxon>
        <taxon>Poaceae</taxon>
        <taxon>PACMAD clade</taxon>
        <taxon>Arundinoideae</taxon>
        <taxon>Arundineae</taxon>
        <taxon>Arundo</taxon>
    </lineage>
</organism>
<evidence type="ECO:0000313" key="1">
    <source>
        <dbReference type="EMBL" id="JAE27436.1"/>
    </source>
</evidence>
<reference evidence="1" key="2">
    <citation type="journal article" date="2015" name="Data Brief">
        <title>Shoot transcriptome of the giant reed, Arundo donax.</title>
        <authorList>
            <person name="Barrero R.A."/>
            <person name="Guerrero F.D."/>
            <person name="Moolhuijzen P."/>
            <person name="Goolsby J.A."/>
            <person name="Tidwell J."/>
            <person name="Bellgard S.E."/>
            <person name="Bellgard M.I."/>
        </authorList>
    </citation>
    <scope>NUCLEOTIDE SEQUENCE</scope>
    <source>
        <tissue evidence="1">Shoot tissue taken approximately 20 cm above the soil surface</tissue>
    </source>
</reference>